<dbReference type="eggNOG" id="COG0673">
    <property type="taxonomic scope" value="Bacteria"/>
</dbReference>
<dbReference type="RefSeq" id="WP_014281677.1">
    <property type="nucleotide sequence ID" value="NC_016641.1"/>
</dbReference>
<dbReference type="Gene3D" id="3.40.50.720">
    <property type="entry name" value="NAD(P)-binding Rossmann-like Domain"/>
    <property type="match status" value="1"/>
</dbReference>
<evidence type="ECO:0000313" key="2">
    <source>
        <dbReference type="EMBL" id="AET60980.1"/>
    </source>
</evidence>
<reference evidence="2 3" key="3">
    <citation type="journal article" date="2012" name="J. Bacteriol.">
        <title>Genome Sequence of Paenibacillus terrae HPL-003, a Xylanase-Producing Bacterium Isolated from Soil Found in Forest Residue.</title>
        <authorList>
            <person name="Shin S.H."/>
            <person name="Kim S."/>
            <person name="Kim J.Y."/>
            <person name="Song H.Y."/>
            <person name="Cho S.J."/>
            <person name="Kim D.R."/>
            <person name="Lee K.I."/>
            <person name="Lim H.K."/>
            <person name="Park N.J."/>
            <person name="Hwang I.T."/>
            <person name="Yang K.S."/>
        </authorList>
    </citation>
    <scope>NUCLEOTIDE SEQUENCE [LARGE SCALE GENOMIC DNA]</scope>
    <source>
        <strain evidence="2 3">HPL-003</strain>
    </source>
</reference>
<dbReference type="KEGG" id="pta:HPL003_21230"/>
<dbReference type="InterPro" id="IPR052515">
    <property type="entry name" value="Gfo/Idh/MocA_Oxidoreductase"/>
</dbReference>
<dbReference type="PANTHER" id="PTHR43249">
    <property type="entry name" value="UDP-N-ACETYL-2-AMINO-2-DEOXY-D-GLUCURONATE OXIDASE"/>
    <property type="match status" value="1"/>
</dbReference>
<dbReference type="EMBL" id="CP003107">
    <property type="protein sequence ID" value="AET60980.1"/>
    <property type="molecule type" value="Genomic_DNA"/>
</dbReference>
<dbReference type="InterPro" id="IPR000683">
    <property type="entry name" value="Gfo/Idh/MocA-like_OxRdtase_N"/>
</dbReference>
<dbReference type="PANTHER" id="PTHR43249:SF1">
    <property type="entry name" value="D-GLUCOSIDE 3-DEHYDROGENASE"/>
    <property type="match status" value="1"/>
</dbReference>
<feature type="domain" description="Gfo/Idh/MocA-like oxidoreductase N-terminal" evidence="1">
    <location>
        <begin position="5"/>
        <end position="62"/>
    </location>
</feature>
<name>G7VPA3_PAETH</name>
<sequence length="78" mass="8623">MLLGGEVDLVSICTSTQSHAEITLCYLRAGMHDLLEKPMAMSLEECDQMLEAAKESGSILSVVGQNQYLDAHIRLKER</sequence>
<dbReference type="Proteomes" id="UP000005876">
    <property type="component" value="Chromosome"/>
</dbReference>
<dbReference type="OrthoDB" id="9815825at2"/>
<accession>G7VPA3</accession>
<dbReference type="GO" id="GO:0000166">
    <property type="term" value="F:nucleotide binding"/>
    <property type="evidence" value="ECO:0007669"/>
    <property type="project" value="InterPro"/>
</dbReference>
<proteinExistence type="predicted"/>
<protein>
    <submittedName>
        <fullName evidence="2">Oxidoreductase</fullName>
    </submittedName>
</protein>
<dbReference type="HOGENOM" id="CLU_2618758_0_0_9"/>
<reference evidence="3" key="1">
    <citation type="submission" date="2011-11" db="EMBL/GenBank/DDBJ databases">
        <title>Complete sequence of Paenibacillus terrae HPL-003.</title>
        <authorList>
            <person name="Shin S.H."/>
            <person name="Kim S."/>
            <person name="Kim J.Y."/>
        </authorList>
    </citation>
    <scope>NUCLEOTIDE SEQUENCE [LARGE SCALE GENOMIC DNA]</scope>
    <source>
        <strain evidence="3">HPL-003</strain>
    </source>
</reference>
<dbReference type="STRING" id="985665.HPL003_21230"/>
<dbReference type="SUPFAM" id="SSF51735">
    <property type="entry name" value="NAD(P)-binding Rossmann-fold domains"/>
    <property type="match status" value="1"/>
</dbReference>
<evidence type="ECO:0000313" key="3">
    <source>
        <dbReference type="Proteomes" id="UP000005876"/>
    </source>
</evidence>
<evidence type="ECO:0000259" key="1">
    <source>
        <dbReference type="Pfam" id="PF01408"/>
    </source>
</evidence>
<dbReference type="Pfam" id="PF01408">
    <property type="entry name" value="GFO_IDH_MocA"/>
    <property type="match status" value="1"/>
</dbReference>
<dbReference type="AlphaFoldDB" id="G7VPA3"/>
<gene>
    <name evidence="2" type="ordered locus">HPL003_21230</name>
</gene>
<organism evidence="2 3">
    <name type="scientific">Paenibacillus terrae (strain HPL-003)</name>
    <dbReference type="NCBI Taxonomy" id="985665"/>
    <lineage>
        <taxon>Bacteria</taxon>
        <taxon>Bacillati</taxon>
        <taxon>Bacillota</taxon>
        <taxon>Bacilli</taxon>
        <taxon>Bacillales</taxon>
        <taxon>Paenibacillaceae</taxon>
        <taxon>Paenibacillus</taxon>
    </lineage>
</organism>
<dbReference type="InterPro" id="IPR036291">
    <property type="entry name" value="NAD(P)-bd_dom_sf"/>
</dbReference>
<reference key="2">
    <citation type="submission" date="2011-11" db="EMBL/GenBank/DDBJ databases">
        <authorList>
            <person name="Shin S.H."/>
            <person name="Kim S."/>
            <person name="Kim J.Y."/>
        </authorList>
    </citation>
    <scope>NUCLEOTIDE SEQUENCE</scope>
    <source>
        <strain>HPL-003</strain>
    </source>
</reference>